<evidence type="ECO:0000256" key="3">
    <source>
        <dbReference type="ARBA" id="ARBA00023002"/>
    </source>
</evidence>
<dbReference type="KEGG" id="psin:CAK95_06140"/>
<dbReference type="GO" id="GO:0008199">
    <property type="term" value="F:ferric iron binding"/>
    <property type="evidence" value="ECO:0007669"/>
    <property type="project" value="InterPro"/>
</dbReference>
<dbReference type="GO" id="GO:0018578">
    <property type="term" value="F:protocatechuate 3,4-dioxygenase activity"/>
    <property type="evidence" value="ECO:0007669"/>
    <property type="project" value="InterPro"/>
</dbReference>
<dbReference type="Gene3D" id="2.60.130.10">
    <property type="entry name" value="Aromatic compound dioxygenase"/>
    <property type="match status" value="1"/>
</dbReference>
<dbReference type="CDD" id="cd03463">
    <property type="entry name" value="3_4-PCD_alpha"/>
    <property type="match status" value="1"/>
</dbReference>
<dbReference type="STRING" id="1235591.CAK95_06140"/>
<dbReference type="InterPro" id="IPR050770">
    <property type="entry name" value="Intradiol_RC_Dioxygenase"/>
</dbReference>
<dbReference type="Pfam" id="PF00775">
    <property type="entry name" value="Dioxygenase_C"/>
    <property type="match status" value="1"/>
</dbReference>
<keyword evidence="3" id="KW-0560">Oxidoreductase</keyword>
<keyword evidence="2 4" id="KW-0223">Dioxygenase</keyword>
<dbReference type="InterPro" id="IPR012786">
    <property type="entry name" value="Protocat_dOase_a"/>
</dbReference>
<dbReference type="PROSITE" id="PS00083">
    <property type="entry name" value="INTRADIOL_DIOXYGENAS"/>
    <property type="match status" value="1"/>
</dbReference>
<dbReference type="AlphaFoldDB" id="A0A1W6ZPI3"/>
<dbReference type="OrthoDB" id="9805815at2"/>
<evidence type="ECO:0000256" key="1">
    <source>
        <dbReference type="ARBA" id="ARBA00007825"/>
    </source>
</evidence>
<organism evidence="4 5">
    <name type="scientific">Pseudorhodoplanes sinuspersici</name>
    <dbReference type="NCBI Taxonomy" id="1235591"/>
    <lineage>
        <taxon>Bacteria</taxon>
        <taxon>Pseudomonadati</taxon>
        <taxon>Pseudomonadota</taxon>
        <taxon>Alphaproteobacteria</taxon>
        <taxon>Hyphomicrobiales</taxon>
        <taxon>Pseudorhodoplanes</taxon>
    </lineage>
</organism>
<name>A0A1W6ZPI3_9HYPH</name>
<dbReference type="NCBIfam" id="TIGR02423">
    <property type="entry name" value="protocat_alph"/>
    <property type="match status" value="1"/>
</dbReference>
<reference evidence="4 5" key="1">
    <citation type="submission" date="2017-05" db="EMBL/GenBank/DDBJ databases">
        <title>Full genome sequence of Pseudorhodoplanes sinuspersici.</title>
        <authorList>
            <person name="Dastgheib S.M.M."/>
            <person name="Shavandi M."/>
            <person name="Tirandaz H."/>
        </authorList>
    </citation>
    <scope>NUCLEOTIDE SEQUENCE [LARGE SCALE GENOMIC DNA]</scope>
    <source>
        <strain evidence="4 5">RIPI110</strain>
    </source>
</reference>
<evidence type="ECO:0000313" key="5">
    <source>
        <dbReference type="Proteomes" id="UP000194137"/>
    </source>
</evidence>
<gene>
    <name evidence="4" type="ORF">CAK95_06140</name>
</gene>
<accession>A0A1W6ZPI3</accession>
<comment type="similarity">
    <text evidence="1">Belongs to the intradiol ring-cleavage dioxygenase family.</text>
</comment>
<protein>
    <submittedName>
        <fullName evidence="4">Protocatechuate 3,4-dioxygenase subunit alpha</fullName>
    </submittedName>
</protein>
<dbReference type="PANTHER" id="PTHR33711:SF9">
    <property type="entry name" value="PROTOCATECHUATE 3,4-DIOXYGENASE ALPHA CHAIN"/>
    <property type="match status" value="1"/>
</dbReference>
<dbReference type="EMBL" id="CP021112">
    <property type="protein sequence ID" value="ARP98704.1"/>
    <property type="molecule type" value="Genomic_DNA"/>
</dbReference>
<dbReference type="RefSeq" id="WP_086087129.1">
    <property type="nucleotide sequence ID" value="NZ_CP021112.1"/>
</dbReference>
<dbReference type="SUPFAM" id="SSF49482">
    <property type="entry name" value="Aromatic compound dioxygenase"/>
    <property type="match status" value="1"/>
</dbReference>
<dbReference type="PANTHER" id="PTHR33711">
    <property type="entry name" value="DIOXYGENASE, PUTATIVE (AFU_ORTHOLOGUE AFUA_2G02910)-RELATED"/>
    <property type="match status" value="1"/>
</dbReference>
<proteinExistence type="inferred from homology"/>
<dbReference type="InterPro" id="IPR000627">
    <property type="entry name" value="Intradiol_dOase_C"/>
</dbReference>
<dbReference type="InterPro" id="IPR015889">
    <property type="entry name" value="Intradiol_dOase_core"/>
</dbReference>
<keyword evidence="5" id="KW-1185">Reference proteome</keyword>
<evidence type="ECO:0000313" key="4">
    <source>
        <dbReference type="EMBL" id="ARP98704.1"/>
    </source>
</evidence>
<evidence type="ECO:0000256" key="2">
    <source>
        <dbReference type="ARBA" id="ARBA00022964"/>
    </source>
</evidence>
<dbReference type="Proteomes" id="UP000194137">
    <property type="component" value="Chromosome"/>
</dbReference>
<sequence length="200" mass="21859">MSELTPSQTVGPFYAYGLTPKGRAKWDPNGHYAWKETIGDNLITADVIGDRIRIEGGIYDGDGKPIPDAMLEIWQADGQGRYSNEPGSRNLSNAAFKGHGRSACDKDGVFSFDTVKPGPVAGPNGTMQAPHVVVCIFGRGMLRQVYTRLYFDGEAANGNDPILALVPADRRDTLIAKKNGSTYRFDIHMQGDKETVFFDV</sequence>